<accession>A0A5C4NA07</accession>
<dbReference type="EMBL" id="VDFV01000027">
    <property type="protein sequence ID" value="TNC67570.1"/>
    <property type="molecule type" value="Genomic_DNA"/>
</dbReference>
<evidence type="ECO:0000313" key="7">
    <source>
        <dbReference type="EMBL" id="TNC67570.1"/>
    </source>
</evidence>
<evidence type="ECO:0000256" key="4">
    <source>
        <dbReference type="ARBA" id="ARBA00023136"/>
    </source>
</evidence>
<evidence type="ECO:0000256" key="5">
    <source>
        <dbReference type="SAM" id="Phobius"/>
    </source>
</evidence>
<comment type="subcellular location">
    <subcellularLocation>
        <location evidence="1">Membrane</location>
        <topology evidence="1">Multi-pass membrane protein</topology>
    </subcellularLocation>
</comment>
<evidence type="ECO:0000259" key="6">
    <source>
        <dbReference type="Pfam" id="PF04893"/>
    </source>
</evidence>
<evidence type="ECO:0000256" key="2">
    <source>
        <dbReference type="ARBA" id="ARBA00022692"/>
    </source>
</evidence>
<evidence type="ECO:0000313" key="8">
    <source>
        <dbReference type="Proteomes" id="UP000305709"/>
    </source>
</evidence>
<keyword evidence="4 5" id="KW-0472">Membrane</keyword>
<sequence length="196" mass="19953">MASSGTTLLNMLRDSVTTPREAATRLLAIRPSLGLVLQGAALVSILDALLLGVLAGGSFAIPLPEGDMILNPFNHAALLLCSLVLSAGALQAGGQVLGGTGRFDQALLVVVWLEVVAIAVQLVQVVAALILPPLAPLLGLAGLVVLLWCVLNFTRILHGFPGFGRTVLALVVGALIVVVALSALFGIFGVGATPDV</sequence>
<gene>
    <name evidence="7" type="ORF">FHG71_15340</name>
</gene>
<feature type="transmembrane region" description="Helical" evidence="5">
    <location>
        <begin position="35"/>
        <end position="61"/>
    </location>
</feature>
<dbReference type="Pfam" id="PF04893">
    <property type="entry name" value="Yip1"/>
    <property type="match status" value="1"/>
</dbReference>
<dbReference type="GO" id="GO:0016020">
    <property type="term" value="C:membrane"/>
    <property type="evidence" value="ECO:0007669"/>
    <property type="project" value="UniProtKB-SubCell"/>
</dbReference>
<reference evidence="7 8" key="1">
    <citation type="submission" date="2019-06" db="EMBL/GenBank/DDBJ databases">
        <authorList>
            <person name="Jiang L."/>
        </authorList>
    </citation>
    <scope>NUCLEOTIDE SEQUENCE [LARGE SCALE GENOMIC DNA]</scope>
    <source>
        <strain evidence="7 8">YIM 48858</strain>
    </source>
</reference>
<keyword evidence="8" id="KW-1185">Reference proteome</keyword>
<feature type="transmembrane region" description="Helical" evidence="5">
    <location>
        <begin position="166"/>
        <end position="190"/>
    </location>
</feature>
<feature type="transmembrane region" description="Helical" evidence="5">
    <location>
        <begin position="137"/>
        <end position="154"/>
    </location>
</feature>
<dbReference type="InterPro" id="IPR006977">
    <property type="entry name" value="Yip1_dom"/>
</dbReference>
<dbReference type="RefSeq" id="WP_139082578.1">
    <property type="nucleotide sequence ID" value="NZ_VDFV01000027.1"/>
</dbReference>
<name>A0A5C4NA07_9RHOB</name>
<feature type="transmembrane region" description="Helical" evidence="5">
    <location>
        <begin position="73"/>
        <end position="94"/>
    </location>
</feature>
<organism evidence="7 8">
    <name type="scientific">Rubellimicrobium roseum</name>
    <dbReference type="NCBI Taxonomy" id="687525"/>
    <lineage>
        <taxon>Bacteria</taxon>
        <taxon>Pseudomonadati</taxon>
        <taxon>Pseudomonadota</taxon>
        <taxon>Alphaproteobacteria</taxon>
        <taxon>Rhodobacterales</taxon>
        <taxon>Roseobacteraceae</taxon>
        <taxon>Rubellimicrobium</taxon>
    </lineage>
</organism>
<dbReference type="AlphaFoldDB" id="A0A5C4NA07"/>
<feature type="domain" description="Yip1" evidence="6">
    <location>
        <begin position="15"/>
        <end position="181"/>
    </location>
</feature>
<feature type="transmembrane region" description="Helical" evidence="5">
    <location>
        <begin position="106"/>
        <end position="131"/>
    </location>
</feature>
<proteinExistence type="predicted"/>
<keyword evidence="2 5" id="KW-0812">Transmembrane</keyword>
<comment type="caution">
    <text evidence="7">The sequence shown here is derived from an EMBL/GenBank/DDBJ whole genome shotgun (WGS) entry which is preliminary data.</text>
</comment>
<dbReference type="Proteomes" id="UP000305709">
    <property type="component" value="Unassembled WGS sequence"/>
</dbReference>
<protein>
    <recommendedName>
        <fullName evidence="6">Yip1 domain-containing protein</fullName>
    </recommendedName>
</protein>
<evidence type="ECO:0000256" key="1">
    <source>
        <dbReference type="ARBA" id="ARBA00004141"/>
    </source>
</evidence>
<keyword evidence="3 5" id="KW-1133">Transmembrane helix</keyword>
<evidence type="ECO:0000256" key="3">
    <source>
        <dbReference type="ARBA" id="ARBA00022989"/>
    </source>
</evidence>